<keyword evidence="8" id="KW-1185">Reference proteome</keyword>
<dbReference type="GO" id="GO:0016020">
    <property type="term" value="C:membrane"/>
    <property type="evidence" value="ECO:0007669"/>
    <property type="project" value="UniProtKB-SubCell"/>
</dbReference>
<dbReference type="GO" id="GO:0015267">
    <property type="term" value="F:channel activity"/>
    <property type="evidence" value="ECO:0007669"/>
    <property type="project" value="InterPro"/>
</dbReference>
<evidence type="ECO:0000313" key="7">
    <source>
        <dbReference type="EMBL" id="KAK6922197.1"/>
    </source>
</evidence>
<dbReference type="Gene3D" id="1.20.1080.10">
    <property type="entry name" value="Glycerol uptake facilitator protein"/>
    <property type="match status" value="1"/>
</dbReference>
<comment type="subcellular location">
    <subcellularLocation>
        <location evidence="1">Membrane</location>
        <topology evidence="1">Multi-pass membrane protein</topology>
    </subcellularLocation>
</comment>
<keyword evidence="4 6" id="KW-0472">Membrane</keyword>
<evidence type="ECO:0000256" key="2">
    <source>
        <dbReference type="ARBA" id="ARBA00022692"/>
    </source>
</evidence>
<keyword evidence="3 6" id="KW-1133">Transmembrane helix</keyword>
<evidence type="ECO:0000256" key="6">
    <source>
        <dbReference type="SAM" id="Phobius"/>
    </source>
</evidence>
<dbReference type="InterPro" id="IPR000425">
    <property type="entry name" value="MIP"/>
</dbReference>
<dbReference type="PANTHER" id="PTHR45724:SF23">
    <property type="entry name" value="AQUAPORIN NIP4-1-RELATED"/>
    <property type="match status" value="1"/>
</dbReference>
<evidence type="ECO:0000313" key="8">
    <source>
        <dbReference type="Proteomes" id="UP001370490"/>
    </source>
</evidence>
<sequence>MNSSRRADWRIGWNCGRHDNYDECLCCRSLFKGTKSTLNSVFLTLDLDRAHNSRVSVKLFVTLDRPVSGASMNPARSMGPAIVMQIYKGLWVYVAGPLIGTIAGGFTYNLIRFTDKPPREVTKSSSFLKSFSRQGIQ</sequence>
<dbReference type="SUPFAM" id="SSF81338">
    <property type="entry name" value="Aquaporin-like"/>
    <property type="match status" value="1"/>
</dbReference>
<feature type="transmembrane region" description="Helical" evidence="6">
    <location>
        <begin position="90"/>
        <end position="111"/>
    </location>
</feature>
<proteinExistence type="inferred from homology"/>
<comment type="caution">
    <text evidence="7">The sequence shown here is derived from an EMBL/GenBank/DDBJ whole genome shotgun (WGS) entry which is preliminary data.</text>
</comment>
<dbReference type="InterPro" id="IPR034294">
    <property type="entry name" value="Aquaporin_transptr"/>
</dbReference>
<gene>
    <name evidence="7" type="ORF">RJ641_012704</name>
</gene>
<dbReference type="PANTHER" id="PTHR45724">
    <property type="entry name" value="AQUAPORIN NIP2-1"/>
    <property type="match status" value="1"/>
</dbReference>
<organism evidence="7 8">
    <name type="scientific">Dillenia turbinata</name>
    <dbReference type="NCBI Taxonomy" id="194707"/>
    <lineage>
        <taxon>Eukaryota</taxon>
        <taxon>Viridiplantae</taxon>
        <taxon>Streptophyta</taxon>
        <taxon>Embryophyta</taxon>
        <taxon>Tracheophyta</taxon>
        <taxon>Spermatophyta</taxon>
        <taxon>Magnoliopsida</taxon>
        <taxon>eudicotyledons</taxon>
        <taxon>Gunneridae</taxon>
        <taxon>Pentapetalae</taxon>
        <taxon>Dilleniales</taxon>
        <taxon>Dilleniaceae</taxon>
        <taxon>Dillenia</taxon>
    </lineage>
</organism>
<evidence type="ECO:0000256" key="3">
    <source>
        <dbReference type="ARBA" id="ARBA00022989"/>
    </source>
</evidence>
<keyword evidence="5" id="KW-0813">Transport</keyword>
<name>A0AAN8V7K2_9MAGN</name>
<keyword evidence="2 5" id="KW-0812">Transmembrane</keyword>
<evidence type="ECO:0000256" key="4">
    <source>
        <dbReference type="ARBA" id="ARBA00023136"/>
    </source>
</evidence>
<dbReference type="Pfam" id="PF00230">
    <property type="entry name" value="MIP"/>
    <property type="match status" value="1"/>
</dbReference>
<dbReference type="InterPro" id="IPR023271">
    <property type="entry name" value="Aquaporin-like"/>
</dbReference>
<comment type="similarity">
    <text evidence="5">Belongs to the MIP/aquaporin (TC 1.A.8) family.</text>
</comment>
<reference evidence="7 8" key="1">
    <citation type="submission" date="2023-12" db="EMBL/GenBank/DDBJ databases">
        <title>A high-quality genome assembly for Dillenia turbinata (Dilleniales).</title>
        <authorList>
            <person name="Chanderbali A."/>
        </authorList>
    </citation>
    <scope>NUCLEOTIDE SEQUENCE [LARGE SCALE GENOMIC DNA]</scope>
    <source>
        <strain evidence="7">LSX21</strain>
        <tissue evidence="7">Leaf</tissue>
    </source>
</reference>
<accession>A0AAN8V7K2</accession>
<protein>
    <submittedName>
        <fullName evidence="7">Major intrinsic protein</fullName>
    </submittedName>
</protein>
<dbReference type="AlphaFoldDB" id="A0AAN8V7K2"/>
<dbReference type="PRINTS" id="PR00783">
    <property type="entry name" value="MINTRINSICP"/>
</dbReference>
<dbReference type="EMBL" id="JBAMMX010000019">
    <property type="protein sequence ID" value="KAK6922197.1"/>
    <property type="molecule type" value="Genomic_DNA"/>
</dbReference>
<evidence type="ECO:0000256" key="5">
    <source>
        <dbReference type="RuleBase" id="RU000477"/>
    </source>
</evidence>
<evidence type="ECO:0000256" key="1">
    <source>
        <dbReference type="ARBA" id="ARBA00004141"/>
    </source>
</evidence>
<dbReference type="Proteomes" id="UP001370490">
    <property type="component" value="Unassembled WGS sequence"/>
</dbReference>